<protein>
    <submittedName>
        <fullName evidence="1">Uncharacterized protein</fullName>
    </submittedName>
</protein>
<proteinExistence type="predicted"/>
<dbReference type="AlphaFoldDB" id="A0A3M7RAP4"/>
<keyword evidence="2" id="KW-1185">Reference proteome</keyword>
<evidence type="ECO:0000313" key="1">
    <source>
        <dbReference type="EMBL" id="RNA20501.1"/>
    </source>
</evidence>
<comment type="caution">
    <text evidence="1">The sequence shown here is derived from an EMBL/GenBank/DDBJ whole genome shotgun (WGS) entry which is preliminary data.</text>
</comment>
<dbReference type="EMBL" id="REGN01003838">
    <property type="protein sequence ID" value="RNA20501.1"/>
    <property type="molecule type" value="Genomic_DNA"/>
</dbReference>
<gene>
    <name evidence="1" type="ORF">BpHYR1_046614</name>
</gene>
<accession>A0A3M7RAP4</accession>
<reference evidence="1 2" key="1">
    <citation type="journal article" date="2018" name="Sci. Rep.">
        <title>Genomic signatures of local adaptation to the degree of environmental predictability in rotifers.</title>
        <authorList>
            <person name="Franch-Gras L."/>
            <person name="Hahn C."/>
            <person name="Garcia-Roger E.M."/>
            <person name="Carmona M.J."/>
            <person name="Serra M."/>
            <person name="Gomez A."/>
        </authorList>
    </citation>
    <scope>NUCLEOTIDE SEQUENCE [LARGE SCALE GENOMIC DNA]</scope>
    <source>
        <strain evidence="1">HYR1</strain>
    </source>
</reference>
<name>A0A3M7RAP4_BRAPC</name>
<sequence>MPFSFSPTQPICFVLAFRSPPKMLVRSTKFDIYNTNLEYSTYSIPRIFWHRLKFTYSELKKHKQRDRHIHFIQKSELKT</sequence>
<organism evidence="1 2">
    <name type="scientific">Brachionus plicatilis</name>
    <name type="common">Marine rotifer</name>
    <name type="synonym">Brachionus muelleri</name>
    <dbReference type="NCBI Taxonomy" id="10195"/>
    <lineage>
        <taxon>Eukaryota</taxon>
        <taxon>Metazoa</taxon>
        <taxon>Spiralia</taxon>
        <taxon>Gnathifera</taxon>
        <taxon>Rotifera</taxon>
        <taxon>Eurotatoria</taxon>
        <taxon>Monogononta</taxon>
        <taxon>Pseudotrocha</taxon>
        <taxon>Ploima</taxon>
        <taxon>Brachionidae</taxon>
        <taxon>Brachionus</taxon>
    </lineage>
</organism>
<evidence type="ECO:0000313" key="2">
    <source>
        <dbReference type="Proteomes" id="UP000276133"/>
    </source>
</evidence>
<dbReference type="Proteomes" id="UP000276133">
    <property type="component" value="Unassembled WGS sequence"/>
</dbReference>